<protein>
    <recommendedName>
        <fullName evidence="2">ubiquitinyl hydrolase 1</fullName>
        <ecNumber evidence="2">3.4.19.12</ecNumber>
    </recommendedName>
</protein>
<dbReference type="EMBL" id="JAPEVG010000240">
    <property type="protein sequence ID" value="KAJ8472934.1"/>
    <property type="molecule type" value="Genomic_DNA"/>
</dbReference>
<gene>
    <name evidence="9" type="ORF">ONZ51_g8191</name>
</gene>
<evidence type="ECO:0000256" key="1">
    <source>
        <dbReference type="ARBA" id="ARBA00000707"/>
    </source>
</evidence>
<keyword evidence="4" id="KW-0833">Ubl conjugation pathway</keyword>
<evidence type="ECO:0000259" key="8">
    <source>
        <dbReference type="PROSITE" id="PS50802"/>
    </source>
</evidence>
<dbReference type="AlphaFoldDB" id="A0AAD7TQ03"/>
<dbReference type="SUPFAM" id="SSF54001">
    <property type="entry name" value="Cysteine proteinases"/>
    <property type="match status" value="1"/>
</dbReference>
<dbReference type="GO" id="GO:0005634">
    <property type="term" value="C:nucleus"/>
    <property type="evidence" value="ECO:0007669"/>
    <property type="project" value="TreeGrafter"/>
</dbReference>
<dbReference type="InterPro" id="IPR019400">
    <property type="entry name" value="Peptidase_C65_otubain"/>
</dbReference>
<dbReference type="Pfam" id="PF10275">
    <property type="entry name" value="Peptidase_C65"/>
    <property type="match status" value="1"/>
</dbReference>
<evidence type="ECO:0000256" key="4">
    <source>
        <dbReference type="ARBA" id="ARBA00022786"/>
    </source>
</evidence>
<feature type="compositionally biased region" description="Polar residues" evidence="7">
    <location>
        <begin position="1"/>
        <end position="13"/>
    </location>
</feature>
<feature type="region of interest" description="Disordered" evidence="7">
    <location>
        <begin position="1"/>
        <end position="48"/>
    </location>
</feature>
<dbReference type="InterPro" id="IPR042468">
    <property type="entry name" value="Peptidase_C65_otubain_sub1"/>
</dbReference>
<feature type="domain" description="OTU" evidence="8">
    <location>
        <begin position="130"/>
        <end position="340"/>
    </location>
</feature>
<evidence type="ECO:0000256" key="3">
    <source>
        <dbReference type="ARBA" id="ARBA00022670"/>
    </source>
</evidence>
<evidence type="ECO:0000256" key="5">
    <source>
        <dbReference type="ARBA" id="ARBA00022801"/>
    </source>
</evidence>
<evidence type="ECO:0000256" key="7">
    <source>
        <dbReference type="SAM" id="MobiDB-lite"/>
    </source>
</evidence>
<reference evidence="9" key="1">
    <citation type="submission" date="2022-11" db="EMBL/GenBank/DDBJ databases">
        <title>Genome Sequence of Cubamyces cubensis.</title>
        <authorList>
            <person name="Buettner E."/>
        </authorList>
    </citation>
    <scope>NUCLEOTIDE SEQUENCE</scope>
    <source>
        <strain evidence="9">MPL-01</strain>
    </source>
</reference>
<name>A0AAD7TQ03_9APHY</name>
<keyword evidence="10" id="KW-1185">Reference proteome</keyword>
<dbReference type="InterPro" id="IPR038765">
    <property type="entry name" value="Papain-like_cys_pep_sf"/>
</dbReference>
<dbReference type="EC" id="3.4.19.12" evidence="2"/>
<dbReference type="PANTHER" id="PTHR12931:SF15">
    <property type="entry name" value="UBIQUITIN THIOESTERASE OTUBAIN-LIKE"/>
    <property type="match status" value="1"/>
</dbReference>
<comment type="catalytic activity">
    <reaction evidence="1">
        <text>Thiol-dependent hydrolysis of ester, thioester, amide, peptide and isopeptide bonds formed by the C-terminal Gly of ubiquitin (a 76-residue protein attached to proteins as an intracellular targeting signal).</text>
        <dbReference type="EC" id="3.4.19.12"/>
    </reaction>
</comment>
<dbReference type="GO" id="GO:0004843">
    <property type="term" value="F:cysteine-type deubiquitinase activity"/>
    <property type="evidence" value="ECO:0007669"/>
    <property type="project" value="UniProtKB-EC"/>
</dbReference>
<dbReference type="PANTHER" id="PTHR12931">
    <property type="entry name" value="UBIQUITIN THIOLESTERASE PROTEIN OTUB"/>
    <property type="match status" value="1"/>
</dbReference>
<dbReference type="Gene3D" id="3.30.200.60">
    <property type="entry name" value="Peptidase C65 Otubain, subdomain 1"/>
    <property type="match status" value="1"/>
</dbReference>
<evidence type="ECO:0000256" key="2">
    <source>
        <dbReference type="ARBA" id="ARBA00012759"/>
    </source>
</evidence>
<dbReference type="InterPro" id="IPR042467">
    <property type="entry name" value="Peptidase_C65_otubain_sub2"/>
</dbReference>
<dbReference type="InterPro" id="IPR003323">
    <property type="entry name" value="OTU_dom"/>
</dbReference>
<dbReference type="GO" id="GO:0071108">
    <property type="term" value="P:protein K48-linked deubiquitination"/>
    <property type="evidence" value="ECO:0007669"/>
    <property type="project" value="TreeGrafter"/>
</dbReference>
<dbReference type="GO" id="GO:0043130">
    <property type="term" value="F:ubiquitin binding"/>
    <property type="evidence" value="ECO:0007669"/>
    <property type="project" value="TreeGrafter"/>
</dbReference>
<proteinExistence type="predicted"/>
<keyword evidence="3" id="KW-0645">Protease</keyword>
<keyword evidence="6" id="KW-0788">Thiol protease</keyword>
<dbReference type="PROSITE" id="PS50802">
    <property type="entry name" value="OTU"/>
    <property type="match status" value="1"/>
</dbReference>
<evidence type="ECO:0000313" key="9">
    <source>
        <dbReference type="EMBL" id="KAJ8472934.1"/>
    </source>
</evidence>
<dbReference type="Gene3D" id="1.20.1300.20">
    <property type="entry name" value="Peptidase C65 Otubain, subdomain 2"/>
    <property type="match status" value="1"/>
</dbReference>
<evidence type="ECO:0000256" key="6">
    <source>
        <dbReference type="ARBA" id="ARBA00022807"/>
    </source>
</evidence>
<comment type="caution">
    <text evidence="9">The sequence shown here is derived from an EMBL/GenBank/DDBJ whole genome shotgun (WGS) entry which is preliminary data.</text>
</comment>
<evidence type="ECO:0000313" key="10">
    <source>
        <dbReference type="Proteomes" id="UP001215151"/>
    </source>
</evidence>
<sequence length="350" mass="38343">MSTEPAPFNNATNLVEAGSSSGSGHGGAEPAAPVSRSPEAPKLKVTDLPDVDFDVAGESPWVDMRVDDPEELPPAGLFDGVQTFPGDGLPVETRPLISSLEPMTTLRAEYENGSQTFVKQIDWLMNQGWIGLRRTRGDGDCFYRSLAFAYIEQILNATEPALAVTSALSVLEGTQPLLEQVGFQSLVFEGFYEPFVELINAVLNPREDGRLLTITSLLEAFNTPEVSNSVVMYLRMLTSAQIKLDAESYAPFLFNPETTEPMEPESFCNNFVEAFGKEADHVQIAALSSMLKVNINVAYLDGHDAQGTVSFVPFRNAPDPDAEPVNLLYRPGHYDILDRRSEDPIPPLLE</sequence>
<accession>A0AAD7TQ03</accession>
<dbReference type="GO" id="GO:0006508">
    <property type="term" value="P:proteolysis"/>
    <property type="evidence" value="ECO:0007669"/>
    <property type="project" value="UniProtKB-KW"/>
</dbReference>
<dbReference type="CDD" id="cd22749">
    <property type="entry name" value="Otubain_C65"/>
    <property type="match status" value="1"/>
</dbReference>
<organism evidence="9 10">
    <name type="scientific">Trametes cubensis</name>
    <dbReference type="NCBI Taxonomy" id="1111947"/>
    <lineage>
        <taxon>Eukaryota</taxon>
        <taxon>Fungi</taxon>
        <taxon>Dikarya</taxon>
        <taxon>Basidiomycota</taxon>
        <taxon>Agaricomycotina</taxon>
        <taxon>Agaricomycetes</taxon>
        <taxon>Polyporales</taxon>
        <taxon>Polyporaceae</taxon>
        <taxon>Trametes</taxon>
    </lineage>
</organism>
<keyword evidence="5" id="KW-0378">Hydrolase</keyword>
<dbReference type="Proteomes" id="UP001215151">
    <property type="component" value="Unassembled WGS sequence"/>
</dbReference>